<dbReference type="Proteomes" id="UP000299102">
    <property type="component" value="Unassembled WGS sequence"/>
</dbReference>
<protein>
    <submittedName>
        <fullName evidence="2">Uncharacterized protein</fullName>
    </submittedName>
</protein>
<comment type="caution">
    <text evidence="2">The sequence shown here is derived from an EMBL/GenBank/DDBJ whole genome shotgun (WGS) entry which is preliminary data.</text>
</comment>
<proteinExistence type="predicted"/>
<keyword evidence="3" id="KW-1185">Reference proteome</keyword>
<evidence type="ECO:0000313" key="3">
    <source>
        <dbReference type="Proteomes" id="UP000299102"/>
    </source>
</evidence>
<reference evidence="2 3" key="1">
    <citation type="journal article" date="2019" name="Commun. Biol.">
        <title>The bagworm genome reveals a unique fibroin gene that provides high tensile strength.</title>
        <authorList>
            <person name="Kono N."/>
            <person name="Nakamura H."/>
            <person name="Ohtoshi R."/>
            <person name="Tomita M."/>
            <person name="Numata K."/>
            <person name="Arakawa K."/>
        </authorList>
    </citation>
    <scope>NUCLEOTIDE SEQUENCE [LARGE SCALE GENOMIC DNA]</scope>
</reference>
<gene>
    <name evidence="2" type="ORF">EVAR_41924_1</name>
</gene>
<dbReference type="EMBL" id="BGZK01000867">
    <property type="protein sequence ID" value="GBP63336.1"/>
    <property type="molecule type" value="Genomic_DNA"/>
</dbReference>
<organism evidence="2 3">
    <name type="scientific">Eumeta variegata</name>
    <name type="common">Bagworm moth</name>
    <name type="synonym">Eumeta japonica</name>
    <dbReference type="NCBI Taxonomy" id="151549"/>
    <lineage>
        <taxon>Eukaryota</taxon>
        <taxon>Metazoa</taxon>
        <taxon>Ecdysozoa</taxon>
        <taxon>Arthropoda</taxon>
        <taxon>Hexapoda</taxon>
        <taxon>Insecta</taxon>
        <taxon>Pterygota</taxon>
        <taxon>Neoptera</taxon>
        <taxon>Endopterygota</taxon>
        <taxon>Lepidoptera</taxon>
        <taxon>Glossata</taxon>
        <taxon>Ditrysia</taxon>
        <taxon>Tineoidea</taxon>
        <taxon>Psychidae</taxon>
        <taxon>Oiketicinae</taxon>
        <taxon>Eumeta</taxon>
    </lineage>
</organism>
<dbReference type="AlphaFoldDB" id="A0A4C1XHG3"/>
<accession>A0A4C1XHG3</accession>
<name>A0A4C1XHG3_EUMVA</name>
<feature type="compositionally biased region" description="Basic and acidic residues" evidence="1">
    <location>
        <begin position="80"/>
        <end position="95"/>
    </location>
</feature>
<feature type="region of interest" description="Disordered" evidence="1">
    <location>
        <begin position="65"/>
        <end position="95"/>
    </location>
</feature>
<sequence>MVLTICDILVNCARLCNRRGTVRSGARARHGRGGQLIACARRRHSRRPRQPHHERLLHGWLEAVPHGNLKGKPMSNSGRVMDETTTSDHDINEDE</sequence>
<evidence type="ECO:0000313" key="2">
    <source>
        <dbReference type="EMBL" id="GBP63336.1"/>
    </source>
</evidence>
<evidence type="ECO:0000256" key="1">
    <source>
        <dbReference type="SAM" id="MobiDB-lite"/>
    </source>
</evidence>